<evidence type="ECO:0000313" key="2">
    <source>
        <dbReference type="Proteomes" id="UP001331561"/>
    </source>
</evidence>
<keyword evidence="2" id="KW-1185">Reference proteome</keyword>
<comment type="caution">
    <text evidence="1">The sequence shown here is derived from an EMBL/GenBank/DDBJ whole genome shotgun (WGS) entry which is preliminary data.</text>
</comment>
<dbReference type="Pfam" id="PF06934">
    <property type="entry name" value="CTI"/>
    <property type="match status" value="1"/>
</dbReference>
<dbReference type="Proteomes" id="UP001331561">
    <property type="component" value="Unassembled WGS sequence"/>
</dbReference>
<protein>
    <submittedName>
        <fullName evidence="1">Fatty acid cis/trans isomerase</fullName>
    </submittedName>
</protein>
<proteinExistence type="predicted"/>
<name>A0ABU6JYW9_9RHOO</name>
<accession>A0ABU6JYW9</accession>
<evidence type="ECO:0000313" key="1">
    <source>
        <dbReference type="EMBL" id="MEC5384616.1"/>
    </source>
</evidence>
<organism evidence="1 2">
    <name type="scientific">Uliginosibacterium silvisoli</name>
    <dbReference type="NCBI Taxonomy" id="3114758"/>
    <lineage>
        <taxon>Bacteria</taxon>
        <taxon>Pseudomonadati</taxon>
        <taxon>Pseudomonadota</taxon>
        <taxon>Betaproteobacteria</taxon>
        <taxon>Rhodocyclales</taxon>
        <taxon>Zoogloeaceae</taxon>
        <taxon>Uliginosibacterium</taxon>
    </lineage>
</organism>
<keyword evidence="1" id="KW-0413">Isomerase</keyword>
<dbReference type="PROSITE" id="PS51257">
    <property type="entry name" value="PROKAR_LIPOPROTEIN"/>
    <property type="match status" value="1"/>
</dbReference>
<reference evidence="1 2" key="1">
    <citation type="submission" date="2024-01" db="EMBL/GenBank/DDBJ databases">
        <title>Uliginosibacterium soil sp. nov.</title>
        <authorList>
            <person name="Lv Y."/>
        </authorList>
    </citation>
    <scope>NUCLEOTIDE SEQUENCE [LARGE SCALE GENOMIC DNA]</scope>
    <source>
        <strain evidence="1 2">H3</strain>
    </source>
</reference>
<dbReference type="InterPro" id="IPR010706">
    <property type="entry name" value="Fatty_acid_cis-trans_isomerase"/>
</dbReference>
<gene>
    <name evidence="1" type="ORF">VVD49_02720</name>
</gene>
<sequence length="781" mass="88491">MKKIYLVATLLLLVGCAGLVRENLEELFGKPNPQRFDEATPPRGAMSFRGDVQPILDKRCVVCHACYDAPCQLKLTAWEGVARGATNETVYNGARLLEGSLSRLFIDADKPSEWRKRGFFPVLNEYAATPLAEQHASLLARTLELKDQHPVTPNALLPAGMDTSLDRAQQCTPVEGYQDYAKSNPDWGMPYGLPGLTPEESGTIRSWLRLGAPYEGPAPLTPMAQQQIARWEQFLNGNSLREQLVSRYIYEHLFLNHIHFDAVGRPQFFVLVRSSTPPGQKLQEIASRRPFDDPGVARVYYRFRAEGETIVDKSHMPYALTAERMARWKQLFFSTDYAVAKLPTYKPEDTANPFGTFQALPENARYRFLLEEAQSTVMGFIKGPVCRGQTALNVINDHFWVFFLNPDFLNESDASFLQRESRNLTLPSENESNSLVLTPWLRYARQEQSFLEAKSAYYEERLNTPDKVSLDMVWNGDGTNPNASLTVYRHFDSATVLKGLQGEMPKTAWVMGYSLLERIHYLLVAGYDVYGNVGHQLNTRLYMDFLRMESEFNFMVMLPRASRVAVRDAWYREASSDVKDLVYGKYAHFNRESGIAYPADRPPASALMDMLKQRLAPVGRYEYDIDKLGDADLKRSLRDLASVRGEALAWMPEAALLRVESPGQPTRTFSLLRNTAHTNITYLLREGKTLVPAENSMDVLTGIATAYPNAFYRVQSSDLPAFATAVRGLSSTKDYAALVNRFGVRRTNPRFWELSDAINADYVNSHPIEAGWLDYNRLENR</sequence>
<dbReference type="EMBL" id="JAYXHS010000001">
    <property type="protein sequence ID" value="MEC5384616.1"/>
    <property type="molecule type" value="Genomic_DNA"/>
</dbReference>
<dbReference type="RefSeq" id="WP_327597589.1">
    <property type="nucleotide sequence ID" value="NZ_JAYXHS010000001.1"/>
</dbReference>
<dbReference type="GO" id="GO:0016853">
    <property type="term" value="F:isomerase activity"/>
    <property type="evidence" value="ECO:0007669"/>
    <property type="project" value="UniProtKB-KW"/>
</dbReference>